<dbReference type="EMBL" id="AP012338">
    <property type="protein sequence ID" value="BAM02228.1"/>
    <property type="molecule type" value="Genomic_DNA"/>
</dbReference>
<evidence type="ECO:0000256" key="7">
    <source>
        <dbReference type="ARBA" id="ARBA00023136"/>
    </source>
</evidence>
<dbReference type="PANTHER" id="PTHR13285">
    <property type="entry name" value="ACYLTRANSFERASE"/>
    <property type="match status" value="1"/>
</dbReference>
<feature type="transmembrane region" description="Helical" evidence="10">
    <location>
        <begin position="116"/>
        <end position="139"/>
    </location>
</feature>
<dbReference type="STRING" id="1142394.PSMK_00690"/>
<protein>
    <submittedName>
        <fullName evidence="11">Acyltransferase</fullName>
        <ecNumber evidence="11">2.3.1.-</ecNumber>
    </submittedName>
</protein>
<dbReference type="Pfam" id="PF03062">
    <property type="entry name" value="MBOAT"/>
    <property type="match status" value="1"/>
</dbReference>
<dbReference type="EC" id="2.3.1.-" evidence="11"/>
<dbReference type="PIRSF" id="PIRSF500217">
    <property type="entry name" value="AlgI"/>
    <property type="match status" value="1"/>
</dbReference>
<evidence type="ECO:0000256" key="2">
    <source>
        <dbReference type="ARBA" id="ARBA00010323"/>
    </source>
</evidence>
<dbReference type="PIRSF" id="PIRSF016636">
    <property type="entry name" value="AlgI_DltB"/>
    <property type="match status" value="1"/>
</dbReference>
<dbReference type="InterPro" id="IPR024194">
    <property type="entry name" value="Ac/AlaTfrase_AlgI/DltB"/>
</dbReference>
<dbReference type="GO" id="GO:0016746">
    <property type="term" value="F:acyltransferase activity"/>
    <property type="evidence" value="ECO:0007669"/>
    <property type="project" value="UniProtKB-KW"/>
</dbReference>
<proteinExistence type="inferred from homology"/>
<dbReference type="GO" id="GO:0042121">
    <property type="term" value="P:alginic acid biosynthetic process"/>
    <property type="evidence" value="ECO:0007669"/>
    <property type="project" value="InterPro"/>
</dbReference>
<evidence type="ECO:0000256" key="1">
    <source>
        <dbReference type="ARBA" id="ARBA00004651"/>
    </source>
</evidence>
<dbReference type="Proteomes" id="UP000007881">
    <property type="component" value="Chromosome"/>
</dbReference>
<dbReference type="HOGENOM" id="CLU_025255_1_3_0"/>
<keyword evidence="6 10" id="KW-1133">Transmembrane helix</keyword>
<evidence type="ECO:0000313" key="12">
    <source>
        <dbReference type="Proteomes" id="UP000007881"/>
    </source>
</evidence>
<feature type="transmembrane region" description="Helical" evidence="10">
    <location>
        <begin position="77"/>
        <end position="96"/>
    </location>
</feature>
<dbReference type="PANTHER" id="PTHR13285:SF23">
    <property type="entry name" value="TEICHOIC ACID D-ALANYLTRANSFERASE"/>
    <property type="match status" value="1"/>
</dbReference>
<dbReference type="PATRIC" id="fig|1142394.8.peg.69"/>
<evidence type="ECO:0000256" key="9">
    <source>
        <dbReference type="PIRNR" id="PIRNR016636"/>
    </source>
</evidence>
<comment type="similarity">
    <text evidence="2 9">Belongs to the membrane-bound acyltransferase family.</text>
</comment>
<evidence type="ECO:0000256" key="5">
    <source>
        <dbReference type="ARBA" id="ARBA00022692"/>
    </source>
</evidence>
<keyword evidence="12" id="KW-1185">Reference proteome</keyword>
<dbReference type="OrthoDB" id="9805788at2"/>
<dbReference type="KEGG" id="phm:PSMK_00690"/>
<name>I0IAE0_PHYMF</name>
<sequence length="482" mass="54439">MVFNSWIFAWFFLAVWIVYQGIGRRAQNLWLLLASYAFYGWWDWRFCSLLLFSTGVDYIVARLLAATSPSHRARRRALLGVSLLSNLGILGFFKYWNFFIDSAASTLGSLGLEANLPLLEVILPVGISFYTFQTIAYTVDVFRGRVEARRDLIDVALYVAYFPQLVAGPIERAQHMFHQFESPRRVDAEQLAGGAFLILTGLFKKIAVADAVAPLVQQAFTSPGDASWTTLATGILLFTIQIYGDFSGYTDIARGVSRCFGIELMRNFEQPYLSRSVTEFWRRWHVSLSTWLRDYLYIPLGGNRCGRLRTYLNLLATMLLGGLWHGASWNFVVWGGLHGVALCVHKAFREWRPLPDDGPAPARGLGVVAGLAWAAASWLLTMTLVMICWVFFRAAHLADSFAFLWGLGSIPLRAGPWVQVASSVAFPLTLVLLLDVPQRLTGRHVFVRGWVWPLRGVFYAFLVLVMCLYQSDVDAPFIYFQF</sequence>
<feature type="transmembrane region" description="Helical" evidence="10">
    <location>
        <begin position="368"/>
        <end position="392"/>
    </location>
</feature>
<evidence type="ECO:0000256" key="4">
    <source>
        <dbReference type="ARBA" id="ARBA00022679"/>
    </source>
</evidence>
<keyword evidence="4 9" id="KW-0808">Transferase</keyword>
<feature type="transmembrane region" description="Helical" evidence="10">
    <location>
        <begin position="42"/>
        <end position="65"/>
    </location>
</feature>
<evidence type="ECO:0000313" key="11">
    <source>
        <dbReference type="EMBL" id="BAM02228.1"/>
    </source>
</evidence>
<evidence type="ECO:0000256" key="6">
    <source>
        <dbReference type="ARBA" id="ARBA00022989"/>
    </source>
</evidence>
<keyword evidence="5 10" id="KW-0812">Transmembrane</keyword>
<keyword evidence="7 9" id="KW-0472">Membrane</keyword>
<evidence type="ECO:0000256" key="3">
    <source>
        <dbReference type="ARBA" id="ARBA00022475"/>
    </source>
</evidence>
<dbReference type="InterPro" id="IPR004299">
    <property type="entry name" value="MBOAT_fam"/>
</dbReference>
<organism evidence="11 12">
    <name type="scientific">Phycisphaera mikurensis (strain NBRC 102666 / KCTC 22515 / FYK2301M01)</name>
    <dbReference type="NCBI Taxonomy" id="1142394"/>
    <lineage>
        <taxon>Bacteria</taxon>
        <taxon>Pseudomonadati</taxon>
        <taxon>Planctomycetota</taxon>
        <taxon>Phycisphaerae</taxon>
        <taxon>Phycisphaerales</taxon>
        <taxon>Phycisphaeraceae</taxon>
        <taxon>Phycisphaera</taxon>
    </lineage>
</organism>
<dbReference type="InterPro" id="IPR028362">
    <property type="entry name" value="AlgI"/>
</dbReference>
<dbReference type="AlphaFoldDB" id="I0IAE0"/>
<keyword evidence="3 9" id="KW-1003">Cell membrane</keyword>
<feature type="transmembrane region" description="Helical" evidence="10">
    <location>
        <begin position="308"/>
        <end position="325"/>
    </location>
</feature>
<dbReference type="RefSeq" id="WP_014435448.1">
    <property type="nucleotide sequence ID" value="NC_017080.1"/>
</dbReference>
<dbReference type="GO" id="GO:0005886">
    <property type="term" value="C:plasma membrane"/>
    <property type="evidence" value="ECO:0007669"/>
    <property type="project" value="UniProtKB-SubCell"/>
</dbReference>
<evidence type="ECO:0000256" key="8">
    <source>
        <dbReference type="ARBA" id="ARBA00023315"/>
    </source>
</evidence>
<comment type="subcellular location">
    <subcellularLocation>
        <location evidence="1">Cell membrane</location>
        <topology evidence="1">Multi-pass membrane protein</topology>
    </subcellularLocation>
</comment>
<dbReference type="InterPro" id="IPR051085">
    <property type="entry name" value="MB_O-acyltransferase"/>
</dbReference>
<evidence type="ECO:0000256" key="10">
    <source>
        <dbReference type="SAM" id="Phobius"/>
    </source>
</evidence>
<dbReference type="eggNOG" id="COG1696">
    <property type="taxonomic scope" value="Bacteria"/>
</dbReference>
<feature type="transmembrane region" description="Helical" evidence="10">
    <location>
        <begin position="449"/>
        <end position="471"/>
    </location>
</feature>
<keyword evidence="8 9" id="KW-0012">Acyltransferase</keyword>
<accession>I0IAE0</accession>
<gene>
    <name evidence="11" type="ordered locus">PSMK_00690</name>
</gene>
<reference evidence="11 12" key="1">
    <citation type="submission" date="2012-02" db="EMBL/GenBank/DDBJ databases">
        <title>Complete genome sequence of Phycisphaera mikurensis NBRC 102666.</title>
        <authorList>
            <person name="Ankai A."/>
            <person name="Hosoyama A."/>
            <person name="Terui Y."/>
            <person name="Sekine M."/>
            <person name="Fukai R."/>
            <person name="Kato Y."/>
            <person name="Nakamura S."/>
            <person name="Yamada-Narita S."/>
            <person name="Kawakoshi A."/>
            <person name="Fukunaga Y."/>
            <person name="Yamazaki S."/>
            <person name="Fujita N."/>
        </authorList>
    </citation>
    <scope>NUCLEOTIDE SEQUENCE [LARGE SCALE GENOMIC DNA]</scope>
    <source>
        <strain evidence="12">NBRC 102666 / KCTC 22515 / FYK2301M01</strain>
    </source>
</reference>